<dbReference type="RefSeq" id="XP_002116034.1">
    <property type="nucleotide sequence ID" value="XM_002115998.1"/>
</dbReference>
<dbReference type="Gene3D" id="1.20.144.10">
    <property type="entry name" value="Phosphatidic acid phosphatase type 2/haloperoxidase"/>
    <property type="match status" value="1"/>
</dbReference>
<dbReference type="OrthoDB" id="10266771at2759"/>
<gene>
    <name evidence="3" type="ORF">TRIADDRAFT_7255</name>
</gene>
<proteinExistence type="predicted"/>
<dbReference type="PhylomeDB" id="B3S778"/>
<dbReference type="HOGENOM" id="CLU_072573_4_2_1"/>
<evidence type="ECO:0000256" key="1">
    <source>
        <dbReference type="SAM" id="Phobius"/>
    </source>
</evidence>
<feature type="non-terminal residue" evidence="3">
    <location>
        <position position="134"/>
    </location>
</feature>
<reference evidence="3 4" key="1">
    <citation type="journal article" date="2008" name="Nature">
        <title>The Trichoplax genome and the nature of placozoans.</title>
        <authorList>
            <person name="Srivastava M."/>
            <person name="Begovic E."/>
            <person name="Chapman J."/>
            <person name="Putnam N.H."/>
            <person name="Hellsten U."/>
            <person name="Kawashima T."/>
            <person name="Kuo A."/>
            <person name="Mitros T."/>
            <person name="Salamov A."/>
            <person name="Carpenter M.L."/>
            <person name="Signorovitch A.Y."/>
            <person name="Moreno M.A."/>
            <person name="Kamm K."/>
            <person name="Grimwood J."/>
            <person name="Schmutz J."/>
            <person name="Shapiro H."/>
            <person name="Grigoriev I.V."/>
            <person name="Buss L.W."/>
            <person name="Schierwater B."/>
            <person name="Dellaporta S.L."/>
            <person name="Rokhsar D.S."/>
        </authorList>
    </citation>
    <scope>NUCLEOTIDE SEQUENCE [LARGE SCALE GENOMIC DNA]</scope>
    <source>
        <strain evidence="3 4">Grell-BS-1999</strain>
    </source>
</reference>
<dbReference type="Pfam" id="PF01569">
    <property type="entry name" value="PAP2"/>
    <property type="match status" value="1"/>
</dbReference>
<evidence type="ECO:0000313" key="3">
    <source>
        <dbReference type="EMBL" id="EDV21434.1"/>
    </source>
</evidence>
<feature type="transmembrane region" description="Helical" evidence="1">
    <location>
        <begin position="6"/>
        <end position="23"/>
    </location>
</feature>
<dbReference type="InterPro" id="IPR000326">
    <property type="entry name" value="PAP2/HPO"/>
</dbReference>
<dbReference type="AlphaFoldDB" id="B3S778"/>
<sequence length="134" mass="15433">LWEYSGHGVLWLLAVTALLYHSWHDPIMKPFYQNIMTAWWVDILVIIVLKATFRRSRPATNRNDMYLTGYVDRHSFPSGHATRASLMACIFLQYSFITVMNKVMIVLWALLLSVSRILSGRHHISDVICGIIIG</sequence>
<dbReference type="PANTHER" id="PTHR14969:SF13">
    <property type="entry name" value="AT30094P"/>
    <property type="match status" value="1"/>
</dbReference>
<protein>
    <recommendedName>
        <fullName evidence="2">Phosphatidic acid phosphatase type 2/haloperoxidase domain-containing protein</fullName>
    </recommendedName>
</protein>
<dbReference type="PANTHER" id="PTHR14969">
    <property type="entry name" value="SPHINGOSINE-1-PHOSPHATE PHOSPHOHYDROLASE"/>
    <property type="match status" value="1"/>
</dbReference>
<keyword evidence="1" id="KW-1133">Transmembrane helix</keyword>
<organism evidence="3 4">
    <name type="scientific">Trichoplax adhaerens</name>
    <name type="common">Trichoplax reptans</name>
    <dbReference type="NCBI Taxonomy" id="10228"/>
    <lineage>
        <taxon>Eukaryota</taxon>
        <taxon>Metazoa</taxon>
        <taxon>Placozoa</taxon>
        <taxon>Uniplacotomia</taxon>
        <taxon>Trichoplacea</taxon>
        <taxon>Trichoplacidae</taxon>
        <taxon>Trichoplax</taxon>
    </lineage>
</organism>
<evidence type="ECO:0000313" key="4">
    <source>
        <dbReference type="Proteomes" id="UP000009022"/>
    </source>
</evidence>
<keyword evidence="1" id="KW-0472">Membrane</keyword>
<dbReference type="SUPFAM" id="SSF48317">
    <property type="entry name" value="Acid phosphatase/Vanadium-dependent haloperoxidase"/>
    <property type="match status" value="1"/>
</dbReference>
<feature type="non-terminal residue" evidence="3">
    <location>
        <position position="1"/>
    </location>
</feature>
<feature type="transmembrane region" description="Helical" evidence="1">
    <location>
        <begin position="35"/>
        <end position="53"/>
    </location>
</feature>
<dbReference type="Proteomes" id="UP000009022">
    <property type="component" value="Unassembled WGS sequence"/>
</dbReference>
<dbReference type="CTD" id="6757338"/>
<dbReference type="OMA" id="RHYITDV"/>
<dbReference type="eggNOG" id="KOG4268">
    <property type="taxonomic scope" value="Eukaryota"/>
</dbReference>
<dbReference type="KEGG" id="tad:TRIADDRAFT_7255"/>
<dbReference type="EMBL" id="DS985253">
    <property type="protein sequence ID" value="EDV21434.1"/>
    <property type="molecule type" value="Genomic_DNA"/>
</dbReference>
<dbReference type="GeneID" id="6757338"/>
<evidence type="ECO:0000259" key="2">
    <source>
        <dbReference type="SMART" id="SM00014"/>
    </source>
</evidence>
<keyword evidence="1" id="KW-0812">Transmembrane</keyword>
<feature type="domain" description="Phosphatidic acid phosphatase type 2/haloperoxidase" evidence="2">
    <location>
        <begin position="34"/>
        <end position="134"/>
    </location>
</feature>
<name>B3S778_TRIAD</name>
<accession>B3S778</accession>
<dbReference type="InterPro" id="IPR036938">
    <property type="entry name" value="PAP2/HPO_sf"/>
</dbReference>
<feature type="transmembrane region" description="Helical" evidence="1">
    <location>
        <begin position="84"/>
        <end position="111"/>
    </location>
</feature>
<dbReference type="SMART" id="SM00014">
    <property type="entry name" value="acidPPc"/>
    <property type="match status" value="1"/>
</dbReference>
<dbReference type="InParanoid" id="B3S778"/>
<keyword evidence="4" id="KW-1185">Reference proteome</keyword>